<evidence type="ECO:0000256" key="2">
    <source>
        <dbReference type="ARBA" id="ARBA00004123"/>
    </source>
</evidence>
<evidence type="ECO:0000313" key="18">
    <source>
        <dbReference type="EMBL" id="OAY44307.1"/>
    </source>
</evidence>
<comment type="caution">
    <text evidence="18">The sequence shown here is derived from an EMBL/GenBank/DDBJ whole genome shotgun (WGS) entry which is preliminary data.</text>
</comment>
<dbReference type="GO" id="GO:0005634">
    <property type="term" value="C:nucleus"/>
    <property type="evidence" value="ECO:0000318"/>
    <property type="project" value="GO_Central"/>
</dbReference>
<feature type="region of interest" description="Disordered" evidence="15">
    <location>
        <begin position="759"/>
        <end position="794"/>
    </location>
</feature>
<keyword evidence="7" id="KW-0560">Oxidoreductase</keyword>
<gene>
    <name evidence="18" type="ORF">MANES_08G139400v8</name>
</gene>
<dbReference type="GO" id="GO:0051093">
    <property type="term" value="P:negative regulation of developmental process"/>
    <property type="evidence" value="ECO:0007669"/>
    <property type="project" value="UniProtKB-ARBA"/>
</dbReference>
<dbReference type="FunFam" id="3.30.160.360:FF:000005">
    <property type="entry name" value="Putative lysine-specific demethylase JMJ16"/>
    <property type="match status" value="1"/>
</dbReference>
<keyword evidence="4" id="KW-0479">Metal-binding</keyword>
<dbReference type="InterPro" id="IPR003347">
    <property type="entry name" value="JmjC_dom"/>
</dbReference>
<dbReference type="GO" id="GO:0034647">
    <property type="term" value="F:histone H3K4me/H3K4me2/H3K4me3 demethylase activity"/>
    <property type="evidence" value="ECO:0000318"/>
    <property type="project" value="GO_Central"/>
</dbReference>
<dbReference type="PANTHER" id="PTHR10694:SF113">
    <property type="entry name" value="PROTEIN JUMONJI"/>
    <property type="match status" value="1"/>
</dbReference>
<evidence type="ECO:0000256" key="8">
    <source>
        <dbReference type="ARBA" id="ARBA00023004"/>
    </source>
</evidence>
<keyword evidence="5" id="KW-0156">Chromatin regulator</keyword>
<protein>
    <recommendedName>
        <fullName evidence="20">JmjC domain-containing protein</fullName>
    </recommendedName>
</protein>
<evidence type="ECO:0000259" key="17">
    <source>
        <dbReference type="PROSITE" id="PS51184"/>
    </source>
</evidence>
<evidence type="ECO:0008006" key="20">
    <source>
        <dbReference type="Google" id="ProtNLM"/>
    </source>
</evidence>
<keyword evidence="8" id="KW-0408">Iron</keyword>
<comment type="similarity">
    <text evidence="3">Belongs to the JARID1 histone demethylase family.</text>
</comment>
<dbReference type="PROSITE" id="PS51184">
    <property type="entry name" value="JMJC"/>
    <property type="match status" value="1"/>
</dbReference>
<evidence type="ECO:0000256" key="14">
    <source>
        <dbReference type="ARBA" id="ARBA00051640"/>
    </source>
</evidence>
<dbReference type="GO" id="GO:0048731">
    <property type="term" value="P:system development"/>
    <property type="evidence" value="ECO:0007669"/>
    <property type="project" value="UniProtKB-ARBA"/>
</dbReference>
<dbReference type="GO" id="GO:0006338">
    <property type="term" value="P:chromatin remodeling"/>
    <property type="evidence" value="ECO:0000318"/>
    <property type="project" value="GO_Central"/>
</dbReference>
<dbReference type="SMART" id="SM00542">
    <property type="entry name" value="FYRC"/>
    <property type="match status" value="1"/>
</dbReference>
<dbReference type="Pfam" id="PF02373">
    <property type="entry name" value="JmjC"/>
    <property type="match status" value="1"/>
</dbReference>
<comment type="catalytic activity">
    <reaction evidence="13">
        <text>N(6)-methyl-L-lysyl(4)-[histone H3] + 2-oxoglutarate + O2 = L-lysyl(4)-[histone H3] + formaldehyde + succinate + CO2</text>
        <dbReference type="Rhea" id="RHEA:60220"/>
        <dbReference type="Rhea" id="RHEA-COMP:15543"/>
        <dbReference type="Rhea" id="RHEA-COMP:15547"/>
        <dbReference type="ChEBI" id="CHEBI:15379"/>
        <dbReference type="ChEBI" id="CHEBI:16526"/>
        <dbReference type="ChEBI" id="CHEBI:16810"/>
        <dbReference type="ChEBI" id="CHEBI:16842"/>
        <dbReference type="ChEBI" id="CHEBI:29969"/>
        <dbReference type="ChEBI" id="CHEBI:30031"/>
        <dbReference type="ChEBI" id="CHEBI:61929"/>
    </reaction>
    <physiologicalReaction direction="left-to-right" evidence="13">
        <dbReference type="Rhea" id="RHEA:60221"/>
    </physiologicalReaction>
</comment>
<dbReference type="PROSITE" id="PS51183">
    <property type="entry name" value="JMJN"/>
    <property type="match status" value="1"/>
</dbReference>
<feature type="compositionally biased region" description="Basic and acidic residues" evidence="15">
    <location>
        <begin position="780"/>
        <end position="794"/>
    </location>
</feature>
<dbReference type="InterPro" id="IPR003889">
    <property type="entry name" value="FYrich_C"/>
</dbReference>
<sequence>MGTEFMRFCIKEENDEIPSVPPGFESFASFTLKSAQDGEKQETQDIITCSASVSSSDLQPTRTEMDTNSCADTKVTRSLRRRACINYGQLDNNSSEDESDSAKLNQNLSLRSHLPKGVIRGCAQCRDCQKVTATWRHEYARRPDLEDSPVFYPTEEEFEDTLKYIASIRPKAEPYGICRIVPPPSWKPPCPLKEKSVWEGSTFATRVQRVDKLQNRVSMKKMSKLYNHTRKKRRRCMRMEVDCGADSGNISGWNGAGVCEVESFGFEPGPGFTLNAFQKYADDFKAQYFRKNDNVMSKGDNAEVLHENWEPTVENIEGEYWRIVEKATEEIEVLYGADLETGVFGSGFPKKSGEVGSDSNDRYAKSGWNLNEFPRLPGSVLSYENGDISGVLVPWLYIGMCFSSFCWHVEDHHLYSLNYMHWGAPKMWYGVPGMDAIKFEEAMRKHLPDLFEEQPDLLHKLVTQLSPSILKSEGVPVYRCVQNSGEFVLTFPRAYHSGFNCGFNCAEAVNVAPVDWLPHGQIAIELYREQGRRTSISHDKLLLGAAREAVRAHWELNLLKKNTMDNLRWKDLCGKDGILAKSLKERVEMERVRREFLCNSSQVLKMESNFDATSERECIICLFDLHLSAAGCHCSPDKYACLNHAKQMCSCGWSAKFFLFRYDISELNILVEALEGKLSAVYRWAKLDLGLALTSYVSKDSLQDCKISYLPDGKALKEVISKPSIYLLKDLGSKGIAREITMTSMKTFHGTALVEKKAPPESAALKGTKTPSTSPSSFQENERQNHDSKLKKESILSSTNLRTSICQLSREGVSYAGDHNSSESGRKKPSTLGHDNIIVLSDDEGDEPKELVVERATKISVPKQLELSKRSTSDDRPCKDDKDSILIAPVADAAVISKNDVSSPDGQGKNCLLDPVKVKVDQHQHGEIVLESNVADSSPHAGFTSLGCGKNFEDSSNMRVISKDQNMVNVRCGHPQQCGIVNPNDEDKMGANATLNPVDNARIMAGSPSCSQNNLDRYFRQKGPRIAKVVRRINCNVEPLEFGVVLSGKLWCNSQAIFPKGFKSRVRYTSVLDPTNMCYYLSEILDAGQNRPLFMVSMEHSPSEVFVHLSAARCWEMVRERVNQEITKQHKLGKMNLPPLQPPGSLDGFEMFGFSSPAIVQAIEALDRNRVCTDYWDSRPYSRPQCQIPQPSHPKESGGYIQGRSEEHDNGGTPGSNLLPDGVDGMMLRGLLKKANPEELHVLRQILNDGKQRVGGLITLLNEEIHNRPR</sequence>
<evidence type="ECO:0000256" key="12">
    <source>
        <dbReference type="ARBA" id="ARBA00050619"/>
    </source>
</evidence>
<dbReference type="OrthoDB" id="1678912at2759"/>
<dbReference type="Pfam" id="PF02928">
    <property type="entry name" value="zf-C5HC2"/>
    <property type="match status" value="1"/>
</dbReference>
<comment type="catalytic activity">
    <reaction evidence="12">
        <text>N(6),N(6)-dimethyl-L-lysyl(4)-[histone H3] + 2-oxoglutarate + O2 = N(6)-methyl-L-lysyl(4)-[histone H3] + formaldehyde + succinate + CO2</text>
        <dbReference type="Rhea" id="RHEA:60216"/>
        <dbReference type="Rhea" id="RHEA-COMP:15540"/>
        <dbReference type="Rhea" id="RHEA-COMP:15543"/>
        <dbReference type="ChEBI" id="CHEBI:15379"/>
        <dbReference type="ChEBI" id="CHEBI:16526"/>
        <dbReference type="ChEBI" id="CHEBI:16810"/>
        <dbReference type="ChEBI" id="CHEBI:16842"/>
        <dbReference type="ChEBI" id="CHEBI:30031"/>
        <dbReference type="ChEBI" id="CHEBI:61929"/>
        <dbReference type="ChEBI" id="CHEBI:61976"/>
    </reaction>
    <physiologicalReaction direction="left-to-right" evidence="12">
        <dbReference type="Rhea" id="RHEA:60217"/>
    </physiologicalReaction>
</comment>
<dbReference type="Gramene" id="Manes.08G139400.1.v8.1">
    <property type="protein sequence ID" value="Manes.08G139400.1.v8.1.CDS"/>
    <property type="gene ID" value="Manes.08G139400.v8.1"/>
</dbReference>
<evidence type="ECO:0000256" key="10">
    <source>
        <dbReference type="ARBA" id="ARBA00023163"/>
    </source>
</evidence>
<dbReference type="Pfam" id="PF05964">
    <property type="entry name" value="FYRN"/>
    <property type="match status" value="1"/>
</dbReference>
<reference evidence="19" key="1">
    <citation type="journal article" date="2016" name="Nat. Biotechnol.">
        <title>Sequencing wild and cultivated cassava and related species reveals extensive interspecific hybridization and genetic diversity.</title>
        <authorList>
            <person name="Bredeson J.V."/>
            <person name="Lyons J.B."/>
            <person name="Prochnik S.E."/>
            <person name="Wu G.A."/>
            <person name="Ha C.M."/>
            <person name="Edsinger-Gonzales E."/>
            <person name="Grimwood J."/>
            <person name="Schmutz J."/>
            <person name="Rabbi I.Y."/>
            <person name="Egesi C."/>
            <person name="Nauluvula P."/>
            <person name="Lebot V."/>
            <person name="Ndunguru J."/>
            <person name="Mkamilo G."/>
            <person name="Bart R.S."/>
            <person name="Setter T.L."/>
            <person name="Gleadow R.M."/>
            <person name="Kulakow P."/>
            <person name="Ferguson M.E."/>
            <person name="Rounsley S."/>
            <person name="Rokhsar D.S."/>
        </authorList>
    </citation>
    <scope>NUCLEOTIDE SEQUENCE [LARGE SCALE GENOMIC DNA]</scope>
    <source>
        <strain evidence="19">cv. AM560-2</strain>
    </source>
</reference>
<dbReference type="GO" id="GO:0045814">
    <property type="term" value="P:negative regulation of gene expression, epigenetic"/>
    <property type="evidence" value="ECO:0007669"/>
    <property type="project" value="UniProtKB-ARBA"/>
</dbReference>
<feature type="domain" description="JmjN" evidence="16">
    <location>
        <begin position="148"/>
        <end position="189"/>
    </location>
</feature>
<evidence type="ECO:0000256" key="13">
    <source>
        <dbReference type="ARBA" id="ARBA00050935"/>
    </source>
</evidence>
<dbReference type="InterPro" id="IPR004198">
    <property type="entry name" value="Znf_C5HC2"/>
</dbReference>
<dbReference type="GO" id="GO:0046872">
    <property type="term" value="F:metal ion binding"/>
    <property type="evidence" value="ECO:0007669"/>
    <property type="project" value="UniProtKB-KW"/>
</dbReference>
<accession>A0A2C9VHR7</accession>
<dbReference type="SMART" id="SM00558">
    <property type="entry name" value="JmjC"/>
    <property type="match status" value="1"/>
</dbReference>
<dbReference type="PROSITE" id="PS51542">
    <property type="entry name" value="FYRN"/>
    <property type="match status" value="1"/>
</dbReference>
<dbReference type="GO" id="GO:0000785">
    <property type="term" value="C:chromatin"/>
    <property type="evidence" value="ECO:0000318"/>
    <property type="project" value="GO_Central"/>
</dbReference>
<dbReference type="Gene3D" id="2.60.120.650">
    <property type="entry name" value="Cupin"/>
    <property type="match status" value="1"/>
</dbReference>
<feature type="region of interest" description="Disordered" evidence="15">
    <location>
        <begin position="1183"/>
        <end position="1217"/>
    </location>
</feature>
<evidence type="ECO:0000256" key="15">
    <source>
        <dbReference type="SAM" id="MobiDB-lite"/>
    </source>
</evidence>
<keyword evidence="9" id="KW-0805">Transcription regulation</keyword>
<dbReference type="Proteomes" id="UP000091857">
    <property type="component" value="Chromosome 8"/>
</dbReference>
<proteinExistence type="inferred from homology"/>
<comment type="subcellular location">
    <subcellularLocation>
        <location evidence="2">Nucleus</location>
    </subcellularLocation>
</comment>
<dbReference type="OMA" id="CPDCANC"/>
<dbReference type="SUPFAM" id="SSF51197">
    <property type="entry name" value="Clavaminate synthase-like"/>
    <property type="match status" value="1"/>
</dbReference>
<dbReference type="AlphaFoldDB" id="A0A2C9VHR7"/>
<evidence type="ECO:0000256" key="4">
    <source>
        <dbReference type="ARBA" id="ARBA00022723"/>
    </source>
</evidence>
<dbReference type="PROSITE" id="PS51543">
    <property type="entry name" value="FYRC"/>
    <property type="match status" value="1"/>
</dbReference>
<feature type="region of interest" description="Disordered" evidence="15">
    <location>
        <begin position="815"/>
        <end position="845"/>
    </location>
</feature>
<evidence type="ECO:0000256" key="7">
    <source>
        <dbReference type="ARBA" id="ARBA00023002"/>
    </source>
</evidence>
<evidence type="ECO:0000256" key="1">
    <source>
        <dbReference type="ARBA" id="ARBA00001954"/>
    </source>
</evidence>
<dbReference type="SMART" id="SM00545">
    <property type="entry name" value="JmjN"/>
    <property type="match status" value="1"/>
</dbReference>
<dbReference type="GO" id="GO:0010468">
    <property type="term" value="P:regulation of gene expression"/>
    <property type="evidence" value="ECO:0000318"/>
    <property type="project" value="GO_Central"/>
</dbReference>
<comment type="catalytic activity">
    <reaction evidence="14">
        <text>N(6),N(6),N(6)-trimethyl-L-lysyl(4)-[histone H3] + 2-oxoglutarate + O2 = N(6),N(6)-dimethyl-L-lysyl(4)-[histone H3] + formaldehyde + succinate + CO2</text>
        <dbReference type="Rhea" id="RHEA:60212"/>
        <dbReference type="Rhea" id="RHEA-COMP:15537"/>
        <dbReference type="Rhea" id="RHEA-COMP:15540"/>
        <dbReference type="ChEBI" id="CHEBI:15379"/>
        <dbReference type="ChEBI" id="CHEBI:16526"/>
        <dbReference type="ChEBI" id="CHEBI:16810"/>
        <dbReference type="ChEBI" id="CHEBI:16842"/>
        <dbReference type="ChEBI" id="CHEBI:30031"/>
        <dbReference type="ChEBI" id="CHEBI:61961"/>
        <dbReference type="ChEBI" id="CHEBI:61976"/>
    </reaction>
    <physiologicalReaction direction="left-to-right" evidence="14">
        <dbReference type="Rhea" id="RHEA:60213"/>
    </physiologicalReaction>
</comment>
<keyword evidence="19" id="KW-1185">Reference proteome</keyword>
<dbReference type="STRING" id="3983.A0A2C9VHR7"/>
<dbReference type="GO" id="GO:0048589">
    <property type="term" value="P:developmental growth"/>
    <property type="evidence" value="ECO:0007669"/>
    <property type="project" value="UniProtKB-ARBA"/>
</dbReference>
<dbReference type="InterPro" id="IPR003888">
    <property type="entry name" value="FYrich_N"/>
</dbReference>
<evidence type="ECO:0000259" key="16">
    <source>
        <dbReference type="PROSITE" id="PS51183"/>
    </source>
</evidence>
<evidence type="ECO:0000256" key="6">
    <source>
        <dbReference type="ARBA" id="ARBA00022964"/>
    </source>
</evidence>
<name>A0A2C9VHR7_MANES</name>
<keyword evidence="10" id="KW-0804">Transcription</keyword>
<evidence type="ECO:0000256" key="9">
    <source>
        <dbReference type="ARBA" id="ARBA00023015"/>
    </source>
</evidence>
<dbReference type="SMART" id="SM00541">
    <property type="entry name" value="FYRN"/>
    <property type="match status" value="1"/>
</dbReference>
<dbReference type="Pfam" id="PF02375">
    <property type="entry name" value="JmjN"/>
    <property type="match status" value="1"/>
</dbReference>
<evidence type="ECO:0000256" key="3">
    <source>
        <dbReference type="ARBA" id="ARBA00006801"/>
    </source>
</evidence>
<evidence type="ECO:0000256" key="5">
    <source>
        <dbReference type="ARBA" id="ARBA00022853"/>
    </source>
</evidence>
<dbReference type="PANTHER" id="PTHR10694">
    <property type="entry name" value="LYSINE-SPECIFIC DEMETHYLASE"/>
    <property type="match status" value="1"/>
</dbReference>
<evidence type="ECO:0000313" key="19">
    <source>
        <dbReference type="Proteomes" id="UP000091857"/>
    </source>
</evidence>
<evidence type="ECO:0000256" key="11">
    <source>
        <dbReference type="ARBA" id="ARBA00023242"/>
    </source>
</evidence>
<comment type="cofactor">
    <cofactor evidence="1">
        <name>Fe(2+)</name>
        <dbReference type="ChEBI" id="CHEBI:29033"/>
    </cofactor>
</comment>
<dbReference type="Gramene" id="Manes.08G139400.5.v8.1">
    <property type="protein sequence ID" value="Manes.08G139400.5.v8.1.CDS"/>
    <property type="gene ID" value="Manes.08G139400.v8.1"/>
</dbReference>
<feature type="domain" description="JmjC" evidence="17">
    <location>
        <begin position="362"/>
        <end position="528"/>
    </location>
</feature>
<organism evidence="18 19">
    <name type="scientific">Manihot esculenta</name>
    <name type="common">Cassava</name>
    <name type="synonym">Jatropha manihot</name>
    <dbReference type="NCBI Taxonomy" id="3983"/>
    <lineage>
        <taxon>Eukaryota</taxon>
        <taxon>Viridiplantae</taxon>
        <taxon>Streptophyta</taxon>
        <taxon>Embryophyta</taxon>
        <taxon>Tracheophyta</taxon>
        <taxon>Spermatophyta</taxon>
        <taxon>Magnoliopsida</taxon>
        <taxon>eudicotyledons</taxon>
        <taxon>Gunneridae</taxon>
        <taxon>Pentapetalae</taxon>
        <taxon>rosids</taxon>
        <taxon>fabids</taxon>
        <taxon>Malpighiales</taxon>
        <taxon>Euphorbiaceae</taxon>
        <taxon>Crotonoideae</taxon>
        <taxon>Manihoteae</taxon>
        <taxon>Manihot</taxon>
    </lineage>
</organism>
<dbReference type="EMBL" id="CM004394">
    <property type="protein sequence ID" value="OAY44307.1"/>
    <property type="molecule type" value="Genomic_DNA"/>
</dbReference>
<keyword evidence="6" id="KW-0223">Dioxygenase</keyword>
<keyword evidence="11" id="KW-0539">Nucleus</keyword>
<dbReference type="Pfam" id="PF05965">
    <property type="entry name" value="FYRC"/>
    <property type="match status" value="1"/>
</dbReference>
<dbReference type="InterPro" id="IPR003349">
    <property type="entry name" value="JmjN"/>
</dbReference>
<dbReference type="Gramene" id="Manes.08G139400.4.v8.1">
    <property type="protein sequence ID" value="Manes.08G139400.4.v8.1.CDS"/>
    <property type="gene ID" value="Manes.08G139400.v8.1"/>
</dbReference>
<dbReference type="Gene3D" id="3.30.160.360">
    <property type="match status" value="1"/>
</dbReference>